<dbReference type="InterPro" id="IPR051912">
    <property type="entry name" value="Alkylbase_DNA_Glycosylase/TA"/>
</dbReference>
<protein>
    <recommendedName>
        <fullName evidence="3">DNA-3-methyladenine glycosylase II</fullName>
        <ecNumber evidence="3">3.2.2.21</ecNumber>
    </recommendedName>
</protein>
<dbReference type="GO" id="GO:0043916">
    <property type="term" value="F:DNA-7-methylguanine glycosylase activity"/>
    <property type="evidence" value="ECO:0007669"/>
    <property type="project" value="TreeGrafter"/>
</dbReference>
<evidence type="ECO:0000256" key="5">
    <source>
        <dbReference type="ARBA" id="ARBA00023204"/>
    </source>
</evidence>
<feature type="domain" description="HhH-GPD" evidence="6">
    <location>
        <begin position="54"/>
        <end position="207"/>
    </location>
</feature>
<evidence type="ECO:0000313" key="7">
    <source>
        <dbReference type="EMBL" id="QDC41529.1"/>
    </source>
</evidence>
<dbReference type="InterPro" id="IPR003265">
    <property type="entry name" value="HhH-GPD_domain"/>
</dbReference>
<proteinExistence type="inferred from homology"/>
<dbReference type="PANTHER" id="PTHR43003:SF5">
    <property type="entry name" value="DNA-3-METHYLADENINE GLYCOSYLASE"/>
    <property type="match status" value="1"/>
</dbReference>
<dbReference type="AlphaFoldDB" id="A0AAX1F0E5"/>
<dbReference type="PANTHER" id="PTHR43003">
    <property type="entry name" value="DNA-3-METHYLADENINE GLYCOSYLASE"/>
    <property type="match status" value="1"/>
</dbReference>
<evidence type="ECO:0000313" key="8">
    <source>
        <dbReference type="Proteomes" id="UP000314901"/>
    </source>
</evidence>
<dbReference type="KEGG" id="muv:FIT94_05675"/>
<dbReference type="EC" id="3.2.2.21" evidence="3"/>
<dbReference type="InterPro" id="IPR011257">
    <property type="entry name" value="DNA_glycosylase"/>
</dbReference>
<reference evidence="7 8" key="1">
    <citation type="journal article" date="2019" name="ISME J.">
        <title>Evolution in action: habitat transition from sediment to the pelagial leads to genome streamlining in Methylophilaceae.</title>
        <authorList>
            <person name="Salcher M."/>
            <person name="Schaefle D."/>
            <person name="Kaspar M."/>
            <person name="Neuenschwander S.M."/>
            <person name="Ghai R."/>
        </authorList>
    </citation>
    <scope>NUCLEOTIDE SEQUENCE [LARGE SCALE GENOMIC DNA]</scope>
    <source>
        <strain evidence="7 8">MMS-RVI-51</strain>
    </source>
</reference>
<evidence type="ECO:0000256" key="4">
    <source>
        <dbReference type="ARBA" id="ARBA00022763"/>
    </source>
</evidence>
<organism evidence="7 8">
    <name type="scientific">Candidatus Methylopumilus universalis</name>
    <dbReference type="NCBI Taxonomy" id="2588536"/>
    <lineage>
        <taxon>Bacteria</taxon>
        <taxon>Pseudomonadati</taxon>
        <taxon>Pseudomonadota</taxon>
        <taxon>Betaproteobacteria</taxon>
        <taxon>Nitrosomonadales</taxon>
        <taxon>Methylophilaceae</taxon>
        <taxon>Candidatus Methylopumilus</taxon>
    </lineage>
</organism>
<evidence type="ECO:0000256" key="1">
    <source>
        <dbReference type="ARBA" id="ARBA00000086"/>
    </source>
</evidence>
<evidence type="ECO:0000259" key="6">
    <source>
        <dbReference type="SMART" id="SM00478"/>
    </source>
</evidence>
<dbReference type="EMBL" id="CP040953">
    <property type="protein sequence ID" value="QDC41529.1"/>
    <property type="molecule type" value="Genomic_DNA"/>
</dbReference>
<dbReference type="GeneID" id="66285377"/>
<dbReference type="SMART" id="SM00478">
    <property type="entry name" value="ENDO3c"/>
    <property type="match status" value="1"/>
</dbReference>
<dbReference type="GO" id="GO:0006307">
    <property type="term" value="P:DNA alkylation repair"/>
    <property type="evidence" value="ECO:0007669"/>
    <property type="project" value="TreeGrafter"/>
</dbReference>
<dbReference type="GO" id="GO:0032131">
    <property type="term" value="F:alkylated DNA binding"/>
    <property type="evidence" value="ECO:0007669"/>
    <property type="project" value="TreeGrafter"/>
</dbReference>
<dbReference type="GO" id="GO:0032993">
    <property type="term" value="C:protein-DNA complex"/>
    <property type="evidence" value="ECO:0007669"/>
    <property type="project" value="TreeGrafter"/>
</dbReference>
<gene>
    <name evidence="7" type="ORF">FIT94_05675</name>
</gene>
<accession>A0AAX1F0E5</accession>
<dbReference type="Proteomes" id="UP000314901">
    <property type="component" value="Chromosome"/>
</dbReference>
<sequence>MVIKTISDLQIKESVEFLSSLDKDWECLIKKVGPCHLKISSELSPYESLLKTIAYQQLHAKAAETIFKKFLSLFKDNFPKADELLETNPILIRQSGFSQTKTETLLLIAKASVNKIIPEEKEIIYLNDDEIIERLTSIKGVGVWTAQMLLIFHLGRLDVLPIHDLGIQKGFQTLKSLDALPKPKLLVIAGEAWKPYRTIASWYLWRAN</sequence>
<dbReference type="Gene3D" id="1.10.1670.40">
    <property type="match status" value="1"/>
</dbReference>
<dbReference type="CDD" id="cd00056">
    <property type="entry name" value="ENDO3c"/>
    <property type="match status" value="1"/>
</dbReference>
<dbReference type="GO" id="GO:0006285">
    <property type="term" value="P:base-excision repair, AP site formation"/>
    <property type="evidence" value="ECO:0007669"/>
    <property type="project" value="TreeGrafter"/>
</dbReference>
<dbReference type="RefSeq" id="WP_139868415.1">
    <property type="nucleotide sequence ID" value="NZ_CP040949.1"/>
</dbReference>
<dbReference type="Pfam" id="PF00730">
    <property type="entry name" value="HhH-GPD"/>
    <property type="match status" value="1"/>
</dbReference>
<dbReference type="FunFam" id="1.10.340.30:FF:000004">
    <property type="entry name" value="DNA-3-methyladenine glycosylase II"/>
    <property type="match status" value="1"/>
</dbReference>
<dbReference type="GO" id="GO:0008725">
    <property type="term" value="F:DNA-3-methyladenine glycosylase activity"/>
    <property type="evidence" value="ECO:0007669"/>
    <property type="project" value="TreeGrafter"/>
</dbReference>
<keyword evidence="5" id="KW-0234">DNA repair</keyword>
<evidence type="ECO:0000256" key="3">
    <source>
        <dbReference type="ARBA" id="ARBA00012000"/>
    </source>
</evidence>
<comment type="similarity">
    <text evidence="2">Belongs to the alkylbase DNA glycosidase AlkA family.</text>
</comment>
<comment type="catalytic activity">
    <reaction evidence="1">
        <text>Hydrolysis of alkylated DNA, releasing 3-methyladenine, 3-methylguanine, 7-methylguanine and 7-methyladenine.</text>
        <dbReference type="EC" id="3.2.2.21"/>
    </reaction>
</comment>
<keyword evidence="4" id="KW-0227">DNA damage</keyword>
<name>A0AAX1F0E5_9PROT</name>
<dbReference type="SUPFAM" id="SSF48150">
    <property type="entry name" value="DNA-glycosylase"/>
    <property type="match status" value="1"/>
</dbReference>
<evidence type="ECO:0000256" key="2">
    <source>
        <dbReference type="ARBA" id="ARBA00010817"/>
    </source>
</evidence>
<dbReference type="Gene3D" id="1.10.340.30">
    <property type="entry name" value="Hypothetical protein, domain 2"/>
    <property type="match status" value="1"/>
</dbReference>